<proteinExistence type="predicted"/>
<dbReference type="RefSeq" id="WP_024565380.1">
    <property type="nucleotide sequence ID" value="NZ_AP022313.1"/>
</dbReference>
<name>A0AAE4T6Q0_9FLAO</name>
<accession>A0AAE4T6Q0</accession>
<protein>
    <submittedName>
        <fullName evidence="1">Uncharacterized protein</fullName>
    </submittedName>
</protein>
<sequence>MNILKFFYPKDSLKRAILNIKEDIKKDVSEVCSETIRIDSFGAYEIDPKNLVFFVCVKSDQMKMKLKEDKILNEKSRELFIKYKYPKNAIEYVSINFESQETVDRDYEGNWYYYYK</sequence>
<evidence type="ECO:0000313" key="2">
    <source>
        <dbReference type="Proteomes" id="UP001189000"/>
    </source>
</evidence>
<dbReference type="Proteomes" id="UP001189000">
    <property type="component" value="Unassembled WGS sequence"/>
</dbReference>
<reference evidence="1" key="1">
    <citation type="submission" date="2023-02" db="EMBL/GenBank/DDBJ databases">
        <title>Elizabethkingia anophelis draft genomes.</title>
        <authorList>
            <person name="Nicholson A.C."/>
            <person name="Whitney A.M."/>
            <person name="Humrighouse B.W."/>
            <person name="Villarma A."/>
            <person name="Bell M."/>
            <person name="Mcquiston J."/>
        </authorList>
    </citation>
    <scope>NUCLEOTIDE SEQUENCE</scope>
    <source>
        <strain evidence="1">B4955</strain>
    </source>
</reference>
<organism evidence="1 2">
    <name type="scientific">Elizabethkingia anophelis</name>
    <dbReference type="NCBI Taxonomy" id="1117645"/>
    <lineage>
        <taxon>Bacteria</taxon>
        <taxon>Pseudomonadati</taxon>
        <taxon>Bacteroidota</taxon>
        <taxon>Flavobacteriia</taxon>
        <taxon>Flavobacteriales</taxon>
        <taxon>Weeksellaceae</taxon>
        <taxon>Elizabethkingia</taxon>
    </lineage>
</organism>
<gene>
    <name evidence="1" type="ORF">CMU51_11390</name>
</gene>
<dbReference type="EMBL" id="NWGY01000012">
    <property type="protein sequence ID" value="MDV3664658.1"/>
    <property type="molecule type" value="Genomic_DNA"/>
</dbReference>
<evidence type="ECO:0000313" key="1">
    <source>
        <dbReference type="EMBL" id="MDV3664658.1"/>
    </source>
</evidence>
<comment type="caution">
    <text evidence="1">The sequence shown here is derived from an EMBL/GenBank/DDBJ whole genome shotgun (WGS) entry which is preliminary data.</text>
</comment>
<dbReference type="AlphaFoldDB" id="A0AAE4T6Q0"/>